<keyword evidence="12" id="KW-1185">Reference proteome</keyword>
<dbReference type="InterPro" id="IPR023827">
    <property type="entry name" value="Peptidase_S8_Asp-AS"/>
</dbReference>
<dbReference type="InterPro" id="IPR050131">
    <property type="entry name" value="Peptidase_S8_subtilisin-like"/>
</dbReference>
<dbReference type="PIRSF" id="PIRSF037903">
    <property type="entry name" value="Subtilisin_rel_GFO_2223"/>
    <property type="match status" value="1"/>
</dbReference>
<evidence type="ECO:0000256" key="4">
    <source>
        <dbReference type="ARBA" id="ARBA00022801"/>
    </source>
</evidence>
<dbReference type="RefSeq" id="WP_054407370.1">
    <property type="nucleotide sequence ID" value="NZ_FOYA01000007.1"/>
</dbReference>
<dbReference type="PROSITE" id="PS00136">
    <property type="entry name" value="SUBTILASE_ASP"/>
    <property type="match status" value="1"/>
</dbReference>
<name>A0A0M9VHV1_9FLAO</name>
<evidence type="ECO:0000256" key="2">
    <source>
        <dbReference type="ARBA" id="ARBA00022670"/>
    </source>
</evidence>
<dbReference type="SUPFAM" id="SSF52743">
    <property type="entry name" value="Subtilisin-like"/>
    <property type="match status" value="1"/>
</dbReference>
<gene>
    <name evidence="11" type="ORF">AM493_07885</name>
</gene>
<feature type="active site" description="Charge relay system" evidence="6">
    <location>
        <position position="172"/>
    </location>
</feature>
<dbReference type="PROSITE" id="PS51892">
    <property type="entry name" value="SUBTILASE"/>
    <property type="match status" value="1"/>
</dbReference>
<dbReference type="GO" id="GO:0006508">
    <property type="term" value="P:proteolysis"/>
    <property type="evidence" value="ECO:0007669"/>
    <property type="project" value="UniProtKB-KW"/>
</dbReference>
<dbReference type="GO" id="GO:0004252">
    <property type="term" value="F:serine-type endopeptidase activity"/>
    <property type="evidence" value="ECO:0007669"/>
    <property type="project" value="UniProtKB-UniRule"/>
</dbReference>
<organism evidence="11 12">
    <name type="scientific">Flavobacterium akiainvivens</name>
    <dbReference type="NCBI Taxonomy" id="1202724"/>
    <lineage>
        <taxon>Bacteria</taxon>
        <taxon>Pseudomonadati</taxon>
        <taxon>Bacteroidota</taxon>
        <taxon>Flavobacteriia</taxon>
        <taxon>Flavobacteriales</taxon>
        <taxon>Flavobacteriaceae</taxon>
        <taxon>Flavobacterium</taxon>
    </lineage>
</organism>
<evidence type="ECO:0000256" key="1">
    <source>
        <dbReference type="ARBA" id="ARBA00011073"/>
    </source>
</evidence>
<evidence type="ECO:0000313" key="12">
    <source>
        <dbReference type="Proteomes" id="UP000037755"/>
    </source>
</evidence>
<dbReference type="AlphaFoldDB" id="A0A0M9VHV1"/>
<protein>
    <submittedName>
        <fullName evidence="11">Peptidase S8</fullName>
    </submittedName>
</protein>
<feature type="domain" description="Peptidase S8/S53" evidence="9">
    <location>
        <begin position="163"/>
        <end position="436"/>
    </location>
</feature>
<accession>A0A0M9VHV1</accession>
<evidence type="ECO:0000256" key="5">
    <source>
        <dbReference type="ARBA" id="ARBA00022825"/>
    </source>
</evidence>
<dbReference type="PRINTS" id="PR00723">
    <property type="entry name" value="SUBTILISIN"/>
</dbReference>
<dbReference type="PATRIC" id="fig|1202724.3.peg.1637"/>
<comment type="similarity">
    <text evidence="1 6 7">Belongs to the peptidase S8 family.</text>
</comment>
<dbReference type="InterPro" id="IPR026444">
    <property type="entry name" value="Secre_tail"/>
</dbReference>
<dbReference type="STRING" id="1202724.AM493_07885"/>
<evidence type="ECO:0000256" key="6">
    <source>
        <dbReference type="PROSITE-ProRule" id="PRU01240"/>
    </source>
</evidence>
<dbReference type="Pfam" id="PF18962">
    <property type="entry name" value="Por_Secre_tail"/>
    <property type="match status" value="1"/>
</dbReference>
<evidence type="ECO:0000313" key="11">
    <source>
        <dbReference type="EMBL" id="KOS05966.1"/>
    </source>
</evidence>
<keyword evidence="5 6" id="KW-0720">Serine protease</keyword>
<evidence type="ECO:0000259" key="9">
    <source>
        <dbReference type="Pfam" id="PF00082"/>
    </source>
</evidence>
<dbReference type="PANTHER" id="PTHR43806:SF67">
    <property type="entry name" value="EGF-LIKE DOMAIN-CONTAINING PROTEIN"/>
    <property type="match status" value="1"/>
</dbReference>
<proteinExistence type="inferred from homology"/>
<feature type="signal peptide" evidence="8">
    <location>
        <begin position="1"/>
        <end position="17"/>
    </location>
</feature>
<feature type="domain" description="Secretion system C-terminal sorting" evidence="10">
    <location>
        <begin position="460"/>
        <end position="521"/>
    </location>
</feature>
<comment type="caution">
    <text evidence="11">The sequence shown here is derived from an EMBL/GenBank/DDBJ whole genome shotgun (WGS) entry which is preliminary data.</text>
</comment>
<sequence length="525" mass="56551">MKKFLLLCLLFTCLAHAQEDAWVYFTDKPDAGYYLANPLEMLSQKALDRRANQGIALDEQDVPIHPDYITGIETASGITVMAKSKWLNALHVRGSQQAINALENLSYVDYVAFANQNLNNGRVMQPAQLLAVQNTQENYNYGGSAGQVQMLNAHLLHQQGYTGEGITIAVLDAGFPGVNTAAPFQHLMTNNLVLGGYDFVANSPDFYGGGNHGTRILSTLAGYTENQLVGTAPDAFYYLFRTENADSENPVEESYWVEAAEMADSLGVDIINTSLGYLDYDNPDYTYTYADLNGQTAFMSRGANVAFTRGMLVVVSAGNNGDDPEPHVMVPGDAFNALTVGAVDQSEQYAYFSAIGPTVDGRVKPDVMAKGFAATYANTDGTIATGNGTSFAAPVMAGAVACLWQAAPNRTNAEILQIVKQSADRYNNPDSQYGYGIPDFSIALEDALGMPEVNGNTFTLYPNPAANVVHFSATASLVTLYNTLGQEMFKAQATDTINIESLPPGIYTYVIEAGASSIKGKILKQ</sequence>
<evidence type="ECO:0000256" key="7">
    <source>
        <dbReference type="RuleBase" id="RU003355"/>
    </source>
</evidence>
<dbReference type="InterPro" id="IPR036852">
    <property type="entry name" value="Peptidase_S8/S53_dom_sf"/>
</dbReference>
<keyword evidence="4 6" id="KW-0378">Hydrolase</keyword>
<reference evidence="11 12" key="1">
    <citation type="submission" date="2015-08" db="EMBL/GenBank/DDBJ databases">
        <title>Whole genome sequence of Flavobacterium akiainvivens IK-1T, from decaying Wikstroemia oahuensis, an endemic Hawaiian shrub.</title>
        <authorList>
            <person name="Wan X."/>
            <person name="Hou S."/>
            <person name="Saito J."/>
            <person name="Donachie S."/>
        </authorList>
    </citation>
    <scope>NUCLEOTIDE SEQUENCE [LARGE SCALE GENOMIC DNA]</scope>
    <source>
        <strain evidence="11 12">IK-1</strain>
    </source>
</reference>
<feature type="chain" id="PRO_5005838970" evidence="8">
    <location>
        <begin position="18"/>
        <end position="525"/>
    </location>
</feature>
<dbReference type="NCBIfam" id="TIGR04183">
    <property type="entry name" value="Por_Secre_tail"/>
    <property type="match status" value="1"/>
</dbReference>
<keyword evidence="3 8" id="KW-0732">Signal</keyword>
<dbReference type="OrthoDB" id="1407599at2"/>
<dbReference type="InterPro" id="IPR023828">
    <property type="entry name" value="Peptidase_S8_Ser-AS"/>
</dbReference>
<dbReference type="InterPro" id="IPR000209">
    <property type="entry name" value="Peptidase_S8/S53_dom"/>
</dbReference>
<dbReference type="InterPro" id="IPR015500">
    <property type="entry name" value="Peptidase_S8_subtilisin-rel"/>
</dbReference>
<dbReference type="Gene3D" id="3.40.50.200">
    <property type="entry name" value="Peptidase S8/S53 domain"/>
    <property type="match status" value="1"/>
</dbReference>
<dbReference type="Proteomes" id="UP000037755">
    <property type="component" value="Unassembled WGS sequence"/>
</dbReference>
<evidence type="ECO:0000259" key="10">
    <source>
        <dbReference type="Pfam" id="PF18962"/>
    </source>
</evidence>
<dbReference type="EMBL" id="LIYD01000005">
    <property type="protein sequence ID" value="KOS05966.1"/>
    <property type="molecule type" value="Genomic_DNA"/>
</dbReference>
<feature type="active site" description="Charge relay system" evidence="6">
    <location>
        <position position="212"/>
    </location>
</feature>
<evidence type="ECO:0000256" key="3">
    <source>
        <dbReference type="ARBA" id="ARBA00022729"/>
    </source>
</evidence>
<feature type="active site" description="Charge relay system" evidence="6">
    <location>
        <position position="390"/>
    </location>
</feature>
<dbReference type="InterPro" id="IPR017317">
    <property type="entry name" value="Pept_S8_subtilisin_bacteroid-2"/>
</dbReference>
<keyword evidence="2 6" id="KW-0645">Protease</keyword>
<evidence type="ECO:0000256" key="8">
    <source>
        <dbReference type="SAM" id="SignalP"/>
    </source>
</evidence>
<dbReference type="PROSITE" id="PS00138">
    <property type="entry name" value="SUBTILASE_SER"/>
    <property type="match status" value="1"/>
</dbReference>
<dbReference type="CDD" id="cd07493">
    <property type="entry name" value="Peptidases_S8_9"/>
    <property type="match status" value="1"/>
</dbReference>
<dbReference type="PANTHER" id="PTHR43806">
    <property type="entry name" value="PEPTIDASE S8"/>
    <property type="match status" value="1"/>
</dbReference>
<dbReference type="Pfam" id="PF00082">
    <property type="entry name" value="Peptidase_S8"/>
    <property type="match status" value="1"/>
</dbReference>